<comment type="caution">
    <text evidence="1">The sequence shown here is derived from an EMBL/GenBank/DDBJ whole genome shotgun (WGS) entry which is preliminary data.</text>
</comment>
<sequence length="102" mass="10863">MGGLECFTEAMRLLIRAGARNGGNPRQFAVDLPVGSGQAQALEDLKTFSLGSDEGSIKVTLVPEDANRAVDPDLPDPDLSGLGDIDGWWLAHGYPARSRRQG</sequence>
<proteinExistence type="predicted"/>
<dbReference type="RefSeq" id="WP_359215530.1">
    <property type="nucleotide sequence ID" value="NZ_JBEZAM010000075.1"/>
</dbReference>
<dbReference type="Proteomes" id="UP001551210">
    <property type="component" value="Unassembled WGS sequence"/>
</dbReference>
<keyword evidence="2" id="KW-1185">Reference proteome</keyword>
<evidence type="ECO:0000313" key="2">
    <source>
        <dbReference type="Proteomes" id="UP001551210"/>
    </source>
</evidence>
<organism evidence="1 2">
    <name type="scientific">Streptomyces exfoliatus</name>
    <name type="common">Streptomyces hydrogenans</name>
    <dbReference type="NCBI Taxonomy" id="1905"/>
    <lineage>
        <taxon>Bacteria</taxon>
        <taxon>Bacillati</taxon>
        <taxon>Actinomycetota</taxon>
        <taxon>Actinomycetes</taxon>
        <taxon>Kitasatosporales</taxon>
        <taxon>Streptomycetaceae</taxon>
        <taxon>Streptomyces</taxon>
    </lineage>
</organism>
<dbReference type="EMBL" id="JBEZAM010000075">
    <property type="protein sequence ID" value="MEU7297675.1"/>
    <property type="molecule type" value="Genomic_DNA"/>
</dbReference>
<protein>
    <submittedName>
        <fullName evidence="1">Uncharacterized protein</fullName>
    </submittedName>
</protein>
<gene>
    <name evidence="1" type="ORF">AB0A76_31515</name>
</gene>
<accession>A0ABV3D5E8</accession>
<evidence type="ECO:0000313" key="1">
    <source>
        <dbReference type="EMBL" id="MEU7297675.1"/>
    </source>
</evidence>
<reference evidence="1 2" key="1">
    <citation type="submission" date="2024-06" db="EMBL/GenBank/DDBJ databases">
        <title>The Natural Products Discovery Center: Release of the First 8490 Sequenced Strains for Exploring Actinobacteria Biosynthetic Diversity.</title>
        <authorList>
            <person name="Kalkreuter E."/>
            <person name="Kautsar S.A."/>
            <person name="Yang D."/>
            <person name="Bader C.D."/>
            <person name="Teijaro C.N."/>
            <person name="Fluegel L."/>
            <person name="Davis C.M."/>
            <person name="Simpson J.R."/>
            <person name="Lauterbach L."/>
            <person name="Steele A.D."/>
            <person name="Gui C."/>
            <person name="Meng S."/>
            <person name="Li G."/>
            <person name="Viehrig K."/>
            <person name="Ye F."/>
            <person name="Su P."/>
            <person name="Kiefer A.F."/>
            <person name="Nichols A."/>
            <person name="Cepeda A.J."/>
            <person name="Yan W."/>
            <person name="Fan B."/>
            <person name="Jiang Y."/>
            <person name="Adhikari A."/>
            <person name="Zheng C.-J."/>
            <person name="Schuster L."/>
            <person name="Cowan T.M."/>
            <person name="Smanski M.J."/>
            <person name="Chevrette M.G."/>
            <person name="De Carvalho L.P.S."/>
            <person name="Shen B."/>
        </authorList>
    </citation>
    <scope>NUCLEOTIDE SEQUENCE [LARGE SCALE GENOMIC DNA]</scope>
    <source>
        <strain evidence="1 2">NPDC045705</strain>
    </source>
</reference>
<name>A0ABV3D5E8_STREX</name>